<evidence type="ECO:0000313" key="1">
    <source>
        <dbReference type="EMBL" id="NBI05790.1"/>
    </source>
</evidence>
<proteinExistence type="predicted"/>
<keyword evidence="2" id="KW-1185">Reference proteome</keyword>
<evidence type="ECO:0000313" key="2">
    <source>
        <dbReference type="Proteomes" id="UP000467132"/>
    </source>
</evidence>
<dbReference type="SUPFAM" id="SSF161266">
    <property type="entry name" value="Gam-like"/>
    <property type="match status" value="1"/>
</dbReference>
<dbReference type="RefSeq" id="WP_160196278.1">
    <property type="nucleotide sequence ID" value="NZ_QXXA01000004.1"/>
</dbReference>
<organism evidence="1 2">
    <name type="scientific">Senegalia massiliensis</name>
    <dbReference type="NCBI Taxonomy" id="1720316"/>
    <lineage>
        <taxon>Bacteria</taxon>
        <taxon>Bacillati</taxon>
        <taxon>Bacillota</taxon>
        <taxon>Clostridia</taxon>
        <taxon>Eubacteriales</taxon>
        <taxon>Clostridiaceae</taxon>
        <taxon>Senegalia</taxon>
    </lineage>
</organism>
<dbReference type="EMBL" id="QXXA01000004">
    <property type="protein sequence ID" value="NBI05790.1"/>
    <property type="molecule type" value="Genomic_DNA"/>
</dbReference>
<accession>A0A845QUS6</accession>
<dbReference type="Pfam" id="PF07352">
    <property type="entry name" value="Phage_Mu_Gam"/>
    <property type="match status" value="1"/>
</dbReference>
<comment type="caution">
    <text evidence="1">The sequence shown here is derived from an EMBL/GenBank/DDBJ whole genome shotgun (WGS) entry which is preliminary data.</text>
</comment>
<dbReference type="InterPro" id="IPR009951">
    <property type="entry name" value="Host-nuc_inhib_Gam"/>
</dbReference>
<dbReference type="GO" id="GO:0042262">
    <property type="term" value="P:DNA protection"/>
    <property type="evidence" value="ECO:0007669"/>
    <property type="project" value="InterPro"/>
</dbReference>
<reference evidence="1 2" key="1">
    <citation type="submission" date="2018-08" db="EMBL/GenBank/DDBJ databases">
        <title>Murine metabolic-syndrome-specific gut microbial biobank.</title>
        <authorList>
            <person name="Liu C."/>
        </authorList>
    </citation>
    <scope>NUCLEOTIDE SEQUENCE [LARGE SCALE GENOMIC DNA]</scope>
    <source>
        <strain evidence="1 2">583</strain>
    </source>
</reference>
<protein>
    <submittedName>
        <fullName evidence="1">Uncharacterized protein</fullName>
    </submittedName>
</protein>
<dbReference type="OrthoDB" id="1908548at2"/>
<gene>
    <name evidence="1" type="ORF">D3Z33_02835</name>
</gene>
<dbReference type="Proteomes" id="UP000467132">
    <property type="component" value="Unassembled WGS sequence"/>
</dbReference>
<name>A0A845QUS6_9CLOT</name>
<dbReference type="GO" id="GO:0003690">
    <property type="term" value="F:double-stranded DNA binding"/>
    <property type="evidence" value="ECO:0007669"/>
    <property type="project" value="InterPro"/>
</dbReference>
<sequence>MNELRKIELEEIEQKEDFEMENINSANWALRKMQAIKIKEREVKALMNEEITRIKDWGNSELKSLEDSNNFFEGLLMKYYVEQKKIDPKFKISTPYGKVSSRKQQPKWIYNDEKAIESLKENNVKEFIRVKEELDKVNLKKEVQVLNNVFIENGEINENIDFLGDSTGIFIDKSNGLIIDTDIERKIEFYEEVILYKGKVIEGIKVEERPEKINIKVAE</sequence>
<dbReference type="AlphaFoldDB" id="A0A845QUS6"/>